<evidence type="ECO:0000256" key="2">
    <source>
        <dbReference type="ARBA" id="ARBA00022630"/>
    </source>
</evidence>
<dbReference type="Pfam" id="PF01494">
    <property type="entry name" value="FAD_binding_3"/>
    <property type="match status" value="1"/>
</dbReference>
<evidence type="ECO:0000256" key="4">
    <source>
        <dbReference type="ARBA" id="ARBA00023002"/>
    </source>
</evidence>
<dbReference type="PANTHER" id="PTHR13789:SF311">
    <property type="entry name" value="HYDROXYLASE, PUTATIVE (AFU_ORTHOLOGUE AFUA_5G10180)-RELATED"/>
    <property type="match status" value="1"/>
</dbReference>
<keyword evidence="8" id="KW-1185">Reference proteome</keyword>
<keyword evidence="5" id="KW-0503">Monooxygenase</keyword>
<dbReference type="SUPFAM" id="SSF54373">
    <property type="entry name" value="FAD-linked reductases, C-terminal domain"/>
    <property type="match status" value="1"/>
</dbReference>
<dbReference type="InterPro" id="IPR036188">
    <property type="entry name" value="FAD/NAD-bd_sf"/>
</dbReference>
<evidence type="ECO:0000256" key="3">
    <source>
        <dbReference type="ARBA" id="ARBA00022827"/>
    </source>
</evidence>
<keyword evidence="3" id="KW-0274">FAD</keyword>
<organism evidence="7 8">
    <name type="scientific">Knufia peltigerae</name>
    <dbReference type="NCBI Taxonomy" id="1002370"/>
    <lineage>
        <taxon>Eukaryota</taxon>
        <taxon>Fungi</taxon>
        <taxon>Dikarya</taxon>
        <taxon>Ascomycota</taxon>
        <taxon>Pezizomycotina</taxon>
        <taxon>Eurotiomycetes</taxon>
        <taxon>Chaetothyriomycetidae</taxon>
        <taxon>Chaetothyriales</taxon>
        <taxon>Trichomeriaceae</taxon>
        <taxon>Knufia</taxon>
    </lineage>
</organism>
<name>A0AA38YAA9_9EURO</name>
<proteinExistence type="inferred from homology"/>
<dbReference type="EMBL" id="JAPDRN010000012">
    <property type="protein sequence ID" value="KAJ9641260.1"/>
    <property type="molecule type" value="Genomic_DNA"/>
</dbReference>
<accession>A0AA38YAA9</accession>
<comment type="similarity">
    <text evidence="1">Belongs to the paxM FAD-dependent monooxygenase family.</text>
</comment>
<dbReference type="PANTHER" id="PTHR13789">
    <property type="entry name" value="MONOOXYGENASE"/>
    <property type="match status" value="1"/>
</dbReference>
<dbReference type="SUPFAM" id="SSF51905">
    <property type="entry name" value="FAD/NAD(P)-binding domain"/>
    <property type="match status" value="1"/>
</dbReference>
<dbReference type="InterPro" id="IPR002938">
    <property type="entry name" value="FAD-bd"/>
</dbReference>
<keyword evidence="4" id="KW-0560">Oxidoreductase</keyword>
<dbReference type="PRINTS" id="PR00420">
    <property type="entry name" value="RNGMNOXGNASE"/>
</dbReference>
<evidence type="ECO:0000259" key="6">
    <source>
        <dbReference type="Pfam" id="PF01494"/>
    </source>
</evidence>
<evidence type="ECO:0000256" key="5">
    <source>
        <dbReference type="ARBA" id="ARBA00023033"/>
    </source>
</evidence>
<evidence type="ECO:0000256" key="1">
    <source>
        <dbReference type="ARBA" id="ARBA00007992"/>
    </source>
</evidence>
<dbReference type="AlphaFoldDB" id="A0AA38YAA9"/>
<dbReference type="InterPro" id="IPR050493">
    <property type="entry name" value="FAD-dep_Monooxygenase_BioMet"/>
</dbReference>
<reference evidence="7" key="1">
    <citation type="submission" date="2022-10" db="EMBL/GenBank/DDBJ databases">
        <title>Culturing micro-colonial fungi from biological soil crusts in the Mojave desert and describing Neophaeococcomyces mojavensis, and introducing the new genera and species Taxawa tesnikishii.</title>
        <authorList>
            <person name="Kurbessoian T."/>
            <person name="Stajich J.E."/>
        </authorList>
    </citation>
    <scope>NUCLEOTIDE SEQUENCE</scope>
    <source>
        <strain evidence="7">TK_35</strain>
    </source>
</reference>
<protein>
    <recommendedName>
        <fullName evidence="6">FAD-binding domain-containing protein</fullName>
    </recommendedName>
</protein>
<dbReference type="Proteomes" id="UP001172681">
    <property type="component" value="Unassembled WGS sequence"/>
</dbReference>
<comment type="caution">
    <text evidence="7">The sequence shown here is derived from an EMBL/GenBank/DDBJ whole genome shotgun (WGS) entry which is preliminary data.</text>
</comment>
<keyword evidence="2" id="KW-0285">Flavoprotein</keyword>
<dbReference type="PROSITE" id="PS51257">
    <property type="entry name" value="PROKAR_LIPOPROTEIN"/>
    <property type="match status" value="1"/>
</dbReference>
<evidence type="ECO:0000313" key="8">
    <source>
        <dbReference type="Proteomes" id="UP001172681"/>
    </source>
</evidence>
<dbReference type="GO" id="GO:0071949">
    <property type="term" value="F:FAD binding"/>
    <property type="evidence" value="ECO:0007669"/>
    <property type="project" value="InterPro"/>
</dbReference>
<feature type="domain" description="FAD-binding" evidence="6">
    <location>
        <begin position="13"/>
        <end position="345"/>
    </location>
</feature>
<gene>
    <name evidence="7" type="ORF">H2204_002938</name>
</gene>
<sequence>MNNQHKPLQNGLHVVVVGAGIGGLACAIACRRANPPLPVTVVERAPEILTIGAGIHIPPNACRVVSSLGLLDKLKQAGGYQVKGFTLRRYQNGNVLVEKPMGMRMKTEYGAEWLAIHRGDYQGVLLEAAREAGADILTNAEVIGIAEGIGESFGKHMVVLKDGKSLVADVVVGADGLWSGVRELVLGRSFPPVETGDLAYRGTFTREHLKSFKNERIDQLMEAENVQVWLGPGRHAVFYPLRNKTEYNLVLLVGDDLPEGVRTSQGSLEEMAANFEGWDPILNTIISCLKSALKWKLLHFKELDQWTKGVIALLGDASHPTLPYQGQGAAMAVEDGAILALLLSRLQNQGISDVPDQRNQQLSDLLLLYQDLRKRRTEVNVAGAVDTRHYYHLSDGDEQICRDKELASLPDSAWQGPCSFNWGDAEYQKSLLGFDGLADAERTFDEWSRKKSRQANI</sequence>
<evidence type="ECO:0000313" key="7">
    <source>
        <dbReference type="EMBL" id="KAJ9641260.1"/>
    </source>
</evidence>
<dbReference type="Gene3D" id="3.50.50.60">
    <property type="entry name" value="FAD/NAD(P)-binding domain"/>
    <property type="match status" value="1"/>
</dbReference>
<dbReference type="GO" id="GO:0004497">
    <property type="term" value="F:monooxygenase activity"/>
    <property type="evidence" value="ECO:0007669"/>
    <property type="project" value="UniProtKB-KW"/>
</dbReference>